<dbReference type="PANTHER" id="PTHR43270:SF12">
    <property type="entry name" value="SUCCINYL-DIAMINOPIMELATE DESUCCINYLASE"/>
    <property type="match status" value="1"/>
</dbReference>
<keyword evidence="1" id="KW-0645">Protease</keyword>
<reference evidence="6" key="1">
    <citation type="journal article" date="2019" name="Int. J. Syst. Evol. Microbiol.">
        <title>The Global Catalogue of Microorganisms (GCM) 10K type strain sequencing project: providing services to taxonomists for standard genome sequencing and annotation.</title>
        <authorList>
            <consortium name="The Broad Institute Genomics Platform"/>
            <consortium name="The Broad Institute Genome Sequencing Center for Infectious Disease"/>
            <person name="Wu L."/>
            <person name="Ma J."/>
        </authorList>
    </citation>
    <scope>NUCLEOTIDE SEQUENCE [LARGE SCALE GENOMIC DNA]</scope>
    <source>
        <strain evidence="6">CCUG 54520</strain>
    </source>
</reference>
<dbReference type="InterPro" id="IPR011650">
    <property type="entry name" value="Peptidase_M20_dimer"/>
</dbReference>
<sequence length="429" mass="44845">MTARSALPATVSDLTEWIRIPSVSGSARYRGDVDRAALLAARWLRVLTPTVCVIPSPSGPTVLARIRGRHPGRPATVVYGHFDVRPAGPGWRTGPFEPTRRGARLVGRGASDDKGQLMAHLAALRAWSTVGGPPHDVLLVLDGAEEIGSPHLAGVLGRWRRRPTLAGPVAATVVSDTRADTHGDPTVTVSQRGMLALRVTVTTRRGPVHAGRFGGAVLDPTLWLAAAVHSAARDVAALRTPCTLRTPTVPGTGSSATRVDAHTAARSGALTVNSFRSGAAPGAIPAAAAATLDIRIPPGMRTDAVESHLRDVFGHHLPRTATVSVTRRGRADGRCLDHDDETRVAIDVACRLAFHTAPTRVSSGGSIPAVAVLADIFGPPPVLLGFGPVDDGAHGPNEYLDLAQWARAVDTCTALISTLTRDSPPAPKV</sequence>
<evidence type="ECO:0000313" key="6">
    <source>
        <dbReference type="Proteomes" id="UP001595914"/>
    </source>
</evidence>
<evidence type="ECO:0000256" key="1">
    <source>
        <dbReference type="ARBA" id="ARBA00022670"/>
    </source>
</evidence>
<keyword evidence="6" id="KW-1185">Reference proteome</keyword>
<keyword evidence="2" id="KW-0479">Metal-binding</keyword>
<dbReference type="EMBL" id="JBHSFO010000005">
    <property type="protein sequence ID" value="MFC4604405.1"/>
    <property type="molecule type" value="Genomic_DNA"/>
</dbReference>
<dbReference type="SUPFAM" id="SSF53187">
    <property type="entry name" value="Zn-dependent exopeptidases"/>
    <property type="match status" value="1"/>
</dbReference>
<keyword evidence="3" id="KW-0378">Hydrolase</keyword>
<dbReference type="Gene3D" id="3.30.70.360">
    <property type="match status" value="2"/>
</dbReference>
<protein>
    <submittedName>
        <fullName evidence="5">M20/M25/M40 family metallo-hydrolase</fullName>
    </submittedName>
</protein>
<comment type="caution">
    <text evidence="5">The sequence shown here is derived from an EMBL/GenBank/DDBJ whole genome shotgun (WGS) entry which is preliminary data.</text>
</comment>
<dbReference type="InterPro" id="IPR002933">
    <property type="entry name" value="Peptidase_M20"/>
</dbReference>
<organism evidence="5 6">
    <name type="scientific">Rhodococcus kronopolitis</name>
    <dbReference type="NCBI Taxonomy" id="1460226"/>
    <lineage>
        <taxon>Bacteria</taxon>
        <taxon>Bacillati</taxon>
        <taxon>Actinomycetota</taxon>
        <taxon>Actinomycetes</taxon>
        <taxon>Mycobacteriales</taxon>
        <taxon>Nocardiaceae</taxon>
        <taxon>Rhodococcus</taxon>
    </lineage>
</organism>
<gene>
    <name evidence="5" type="ORF">ACFO6S_11980</name>
</gene>
<dbReference type="InterPro" id="IPR051458">
    <property type="entry name" value="Cyt/Met_Dipeptidase"/>
</dbReference>
<evidence type="ECO:0000256" key="3">
    <source>
        <dbReference type="ARBA" id="ARBA00022801"/>
    </source>
</evidence>
<dbReference type="RefSeq" id="WP_378417190.1">
    <property type="nucleotide sequence ID" value="NZ_JBHSFO010000005.1"/>
</dbReference>
<dbReference type="SUPFAM" id="SSF55031">
    <property type="entry name" value="Bacterial exopeptidase dimerisation domain"/>
    <property type="match status" value="1"/>
</dbReference>
<proteinExistence type="predicted"/>
<dbReference type="Pfam" id="PF01546">
    <property type="entry name" value="Peptidase_M20"/>
    <property type="match status" value="1"/>
</dbReference>
<dbReference type="Gene3D" id="3.40.630.10">
    <property type="entry name" value="Zn peptidases"/>
    <property type="match status" value="2"/>
</dbReference>
<feature type="domain" description="Peptidase M20 dimerisation" evidence="4">
    <location>
        <begin position="190"/>
        <end position="319"/>
    </location>
</feature>
<evidence type="ECO:0000259" key="4">
    <source>
        <dbReference type="Pfam" id="PF07687"/>
    </source>
</evidence>
<dbReference type="Proteomes" id="UP001595914">
    <property type="component" value="Unassembled WGS sequence"/>
</dbReference>
<name>A0ABV9FTS3_9NOCA</name>
<accession>A0ABV9FTS3</accession>
<dbReference type="Pfam" id="PF07687">
    <property type="entry name" value="M20_dimer"/>
    <property type="match status" value="1"/>
</dbReference>
<evidence type="ECO:0000313" key="5">
    <source>
        <dbReference type="EMBL" id="MFC4604405.1"/>
    </source>
</evidence>
<dbReference type="PANTHER" id="PTHR43270">
    <property type="entry name" value="BETA-ALA-HIS DIPEPTIDASE"/>
    <property type="match status" value="1"/>
</dbReference>
<dbReference type="InterPro" id="IPR036264">
    <property type="entry name" value="Bact_exopeptidase_dim_dom"/>
</dbReference>
<evidence type="ECO:0000256" key="2">
    <source>
        <dbReference type="ARBA" id="ARBA00022723"/>
    </source>
</evidence>